<comment type="caution">
    <text evidence="9">The sequence shown here is derived from an EMBL/GenBank/DDBJ whole genome shotgun (WGS) entry which is preliminary data.</text>
</comment>
<feature type="transmembrane region" description="Helical" evidence="7">
    <location>
        <begin position="119"/>
        <end position="139"/>
    </location>
</feature>
<dbReference type="InterPro" id="IPR035906">
    <property type="entry name" value="MetI-like_sf"/>
</dbReference>
<keyword evidence="5 7" id="KW-1133">Transmembrane helix</keyword>
<comment type="subcellular location">
    <subcellularLocation>
        <location evidence="1 7">Cell membrane</location>
        <topology evidence="1 7">Multi-pass membrane protein</topology>
    </subcellularLocation>
</comment>
<feature type="transmembrane region" description="Helical" evidence="7">
    <location>
        <begin position="271"/>
        <end position="292"/>
    </location>
</feature>
<evidence type="ECO:0000256" key="3">
    <source>
        <dbReference type="ARBA" id="ARBA00022475"/>
    </source>
</evidence>
<organism evidence="9 10">
    <name type="scientific">Caloramator mitchellensis</name>
    <dbReference type="NCBI Taxonomy" id="908809"/>
    <lineage>
        <taxon>Bacteria</taxon>
        <taxon>Bacillati</taxon>
        <taxon>Bacillota</taxon>
        <taxon>Clostridia</taxon>
        <taxon>Eubacteriales</taxon>
        <taxon>Clostridiaceae</taxon>
        <taxon>Caloramator</taxon>
    </lineage>
</organism>
<evidence type="ECO:0000313" key="10">
    <source>
        <dbReference type="Proteomes" id="UP000052015"/>
    </source>
</evidence>
<evidence type="ECO:0000313" key="9">
    <source>
        <dbReference type="EMBL" id="KRQ87617.1"/>
    </source>
</evidence>
<comment type="similarity">
    <text evidence="7">Belongs to the binding-protein-dependent transport system permease family.</text>
</comment>
<dbReference type="PANTHER" id="PTHR43227:SF7">
    <property type="entry name" value="ARABINOOLIGOSACCHARIDES TRANSPORT SYSTEM PERMEASE PROTEIN ARAP"/>
    <property type="match status" value="1"/>
</dbReference>
<dbReference type="Gene3D" id="1.10.3720.10">
    <property type="entry name" value="MetI-like"/>
    <property type="match status" value="1"/>
</dbReference>
<proteinExistence type="inferred from homology"/>
<evidence type="ECO:0000256" key="4">
    <source>
        <dbReference type="ARBA" id="ARBA00022692"/>
    </source>
</evidence>
<evidence type="ECO:0000256" key="1">
    <source>
        <dbReference type="ARBA" id="ARBA00004651"/>
    </source>
</evidence>
<dbReference type="RefSeq" id="WP_057976628.1">
    <property type="nucleotide sequence ID" value="NZ_LKHP01000002.1"/>
</dbReference>
<keyword evidence="3" id="KW-1003">Cell membrane</keyword>
<protein>
    <submittedName>
        <fullName evidence="9">Inner membrane ABC transporter permease protein YcjO</fullName>
    </submittedName>
</protein>
<dbReference type="Proteomes" id="UP000052015">
    <property type="component" value="Unassembled WGS sequence"/>
</dbReference>
<name>A0A0R3JVS7_CALMK</name>
<keyword evidence="6 7" id="KW-0472">Membrane</keyword>
<evidence type="ECO:0000256" key="5">
    <source>
        <dbReference type="ARBA" id="ARBA00022989"/>
    </source>
</evidence>
<dbReference type="GO" id="GO:0005886">
    <property type="term" value="C:plasma membrane"/>
    <property type="evidence" value="ECO:0007669"/>
    <property type="project" value="UniProtKB-SubCell"/>
</dbReference>
<keyword evidence="10" id="KW-1185">Reference proteome</keyword>
<keyword evidence="4 7" id="KW-0812">Transmembrane</keyword>
<dbReference type="AlphaFoldDB" id="A0A0R3JVS7"/>
<feature type="transmembrane region" description="Helical" evidence="7">
    <location>
        <begin position="216"/>
        <end position="239"/>
    </location>
</feature>
<dbReference type="SUPFAM" id="SSF161098">
    <property type="entry name" value="MetI-like"/>
    <property type="match status" value="1"/>
</dbReference>
<dbReference type="PROSITE" id="PS50928">
    <property type="entry name" value="ABC_TM1"/>
    <property type="match status" value="1"/>
</dbReference>
<dbReference type="Pfam" id="PF00528">
    <property type="entry name" value="BPD_transp_1"/>
    <property type="match status" value="1"/>
</dbReference>
<dbReference type="EMBL" id="LKHP01000002">
    <property type="protein sequence ID" value="KRQ87617.1"/>
    <property type="molecule type" value="Genomic_DNA"/>
</dbReference>
<feature type="transmembrane region" description="Helical" evidence="7">
    <location>
        <begin position="82"/>
        <end position="107"/>
    </location>
</feature>
<sequence length="297" mass="33790">MLETSKKVGFGKSSFKKNEARLGILFILPSVLLISSIIIYPVLYNLYLSFHKVALNPRKQPKFIGLGNYTALFSDGEFFKSLLLTFLYVILTVTLSTITGLLVALLMNRKFKGRGIARSLVILPYVAPVIASVYVWQYMFNGIYGVFNYITVDKIHLFKEVPPWFDHPILSLVLVVLYDVWRVFPYSFMMILAALQAIDETLYEAAKIDGAGAVRQFFAITLPEIMPVVGSLVILRSIWNFYKFDDVYLLTKQVPIMGVYLYQTAFSVNDFGLAAAITVVLFFISMSFVVFARRRVR</sequence>
<evidence type="ECO:0000256" key="6">
    <source>
        <dbReference type="ARBA" id="ARBA00023136"/>
    </source>
</evidence>
<reference evidence="9 10" key="1">
    <citation type="submission" date="2015-09" db="EMBL/GenBank/DDBJ databases">
        <title>Draft genome sequence of a Caloramator mitchellensis, a moderate thermophile from the Great Artesian Basin of Australia.</title>
        <authorList>
            <person name="Patel B.K."/>
        </authorList>
    </citation>
    <scope>NUCLEOTIDE SEQUENCE [LARGE SCALE GENOMIC DNA]</scope>
    <source>
        <strain evidence="9 10">VF08</strain>
    </source>
</reference>
<feature type="domain" description="ABC transmembrane type-1" evidence="8">
    <location>
        <begin position="82"/>
        <end position="292"/>
    </location>
</feature>
<dbReference type="STRING" id="908809.ABG79_00418"/>
<dbReference type="InterPro" id="IPR050809">
    <property type="entry name" value="UgpAE/MalFG_permease"/>
</dbReference>
<dbReference type="PANTHER" id="PTHR43227">
    <property type="entry name" value="BLL4140 PROTEIN"/>
    <property type="match status" value="1"/>
</dbReference>
<feature type="transmembrane region" description="Helical" evidence="7">
    <location>
        <begin position="21"/>
        <end position="43"/>
    </location>
</feature>
<keyword evidence="2 7" id="KW-0813">Transport</keyword>
<feature type="transmembrane region" description="Helical" evidence="7">
    <location>
        <begin position="169"/>
        <end position="195"/>
    </location>
</feature>
<dbReference type="InterPro" id="IPR000515">
    <property type="entry name" value="MetI-like"/>
</dbReference>
<gene>
    <name evidence="9" type="primary">ycjO</name>
    <name evidence="9" type="ORF">ABG79_00418</name>
</gene>
<evidence type="ECO:0000256" key="7">
    <source>
        <dbReference type="RuleBase" id="RU363032"/>
    </source>
</evidence>
<evidence type="ECO:0000259" key="8">
    <source>
        <dbReference type="PROSITE" id="PS50928"/>
    </source>
</evidence>
<evidence type="ECO:0000256" key="2">
    <source>
        <dbReference type="ARBA" id="ARBA00022448"/>
    </source>
</evidence>
<dbReference type="CDD" id="cd06261">
    <property type="entry name" value="TM_PBP2"/>
    <property type="match status" value="1"/>
</dbReference>
<dbReference type="OrthoDB" id="9761387at2"/>
<accession>A0A0R3JVS7</accession>
<dbReference type="GO" id="GO:0055085">
    <property type="term" value="P:transmembrane transport"/>
    <property type="evidence" value="ECO:0007669"/>
    <property type="project" value="InterPro"/>
</dbReference>